<dbReference type="Gramene" id="Os09t0563901-00">
    <property type="protein sequence ID" value="Os09t0563901-00"/>
    <property type="gene ID" value="Os09g0563901"/>
</dbReference>
<dbReference type="AlphaFoldDB" id="A0A0P0XR98"/>
<reference evidence="2 3" key="3">
    <citation type="journal article" date="2013" name="Rice">
        <title>Improvement of the Oryza sativa Nipponbare reference genome using next generation sequence and optical map data.</title>
        <authorList>
            <person name="Kawahara Y."/>
            <person name="de la Bastide M."/>
            <person name="Hamilton J.P."/>
            <person name="Kanamori H."/>
            <person name="McCombie W.R."/>
            <person name="Ouyang S."/>
            <person name="Schwartz D.C."/>
            <person name="Tanaka T."/>
            <person name="Wu J."/>
            <person name="Zhou S."/>
            <person name="Childs K.L."/>
            <person name="Davidson R.M."/>
            <person name="Lin H."/>
            <person name="Quesada-Ocampo L."/>
            <person name="Vaillancourt B."/>
            <person name="Sakai H."/>
            <person name="Lee S.S."/>
            <person name="Kim J."/>
            <person name="Numa H."/>
            <person name="Itoh T."/>
            <person name="Buell C.R."/>
            <person name="Matsumoto T."/>
        </authorList>
    </citation>
    <scope>NUCLEOTIDE SEQUENCE [LARGE SCALE GENOMIC DNA]</scope>
    <source>
        <strain evidence="3">cv. Nipponbare</strain>
    </source>
</reference>
<reference evidence="2 3" key="2">
    <citation type="journal article" date="2013" name="Plant Cell Physiol.">
        <title>Rice Annotation Project Database (RAP-DB): an integrative and interactive database for rice genomics.</title>
        <authorList>
            <person name="Sakai H."/>
            <person name="Lee S.S."/>
            <person name="Tanaka T."/>
            <person name="Numa H."/>
            <person name="Kim J."/>
            <person name="Kawahara Y."/>
            <person name="Wakimoto H."/>
            <person name="Yang C.C."/>
            <person name="Iwamoto M."/>
            <person name="Abe T."/>
            <person name="Yamada Y."/>
            <person name="Muto A."/>
            <person name="Inokuchi H."/>
            <person name="Ikemura T."/>
            <person name="Matsumoto T."/>
            <person name="Sasaki T."/>
            <person name="Itoh T."/>
        </authorList>
    </citation>
    <scope>NUCLEOTIDE SEQUENCE [LARGE SCALE GENOMIC DNA]</scope>
    <source>
        <strain evidence="3">cv. Nipponbare</strain>
    </source>
</reference>
<organism evidence="2 3">
    <name type="scientific">Oryza sativa subsp. japonica</name>
    <name type="common">Rice</name>
    <dbReference type="NCBI Taxonomy" id="39947"/>
    <lineage>
        <taxon>Eukaryota</taxon>
        <taxon>Viridiplantae</taxon>
        <taxon>Streptophyta</taxon>
        <taxon>Embryophyta</taxon>
        <taxon>Tracheophyta</taxon>
        <taxon>Spermatophyta</taxon>
        <taxon>Magnoliopsida</taxon>
        <taxon>Liliopsida</taxon>
        <taxon>Poales</taxon>
        <taxon>Poaceae</taxon>
        <taxon>BOP clade</taxon>
        <taxon>Oryzoideae</taxon>
        <taxon>Oryzeae</taxon>
        <taxon>Oryzinae</taxon>
        <taxon>Oryza</taxon>
        <taxon>Oryza sativa</taxon>
    </lineage>
</organism>
<gene>
    <name evidence="2" type="ordered locus">Os09g0563901</name>
    <name evidence="2" type="ORF">OSNPB_090563901</name>
</gene>
<evidence type="ECO:0000313" key="2">
    <source>
        <dbReference type="EMBL" id="BAT09429.1"/>
    </source>
</evidence>
<evidence type="ECO:0000256" key="1">
    <source>
        <dbReference type="SAM" id="MobiDB-lite"/>
    </source>
</evidence>
<name>A0A0P0XR98_ORYSJ</name>
<keyword evidence="3" id="KW-1185">Reference proteome</keyword>
<dbReference type="FunCoup" id="A0A0P0XR98">
    <property type="interactions" value="271"/>
</dbReference>
<reference evidence="3" key="1">
    <citation type="journal article" date="2005" name="Nature">
        <title>The map-based sequence of the rice genome.</title>
        <authorList>
            <consortium name="International rice genome sequencing project (IRGSP)"/>
            <person name="Matsumoto T."/>
            <person name="Wu J."/>
            <person name="Kanamori H."/>
            <person name="Katayose Y."/>
            <person name="Fujisawa M."/>
            <person name="Namiki N."/>
            <person name="Mizuno H."/>
            <person name="Yamamoto K."/>
            <person name="Antonio B.A."/>
            <person name="Baba T."/>
            <person name="Sakata K."/>
            <person name="Nagamura Y."/>
            <person name="Aoki H."/>
            <person name="Arikawa K."/>
            <person name="Arita K."/>
            <person name="Bito T."/>
            <person name="Chiden Y."/>
            <person name="Fujitsuka N."/>
            <person name="Fukunaka R."/>
            <person name="Hamada M."/>
            <person name="Harada C."/>
            <person name="Hayashi A."/>
            <person name="Hijishita S."/>
            <person name="Honda M."/>
            <person name="Hosokawa S."/>
            <person name="Ichikawa Y."/>
            <person name="Idonuma A."/>
            <person name="Iijima M."/>
            <person name="Ikeda M."/>
            <person name="Ikeno M."/>
            <person name="Ito K."/>
            <person name="Ito S."/>
            <person name="Ito T."/>
            <person name="Ito Y."/>
            <person name="Ito Y."/>
            <person name="Iwabuchi A."/>
            <person name="Kamiya K."/>
            <person name="Karasawa W."/>
            <person name="Kurita K."/>
            <person name="Katagiri S."/>
            <person name="Kikuta A."/>
            <person name="Kobayashi H."/>
            <person name="Kobayashi N."/>
            <person name="Machita K."/>
            <person name="Maehara T."/>
            <person name="Masukawa M."/>
            <person name="Mizubayashi T."/>
            <person name="Mukai Y."/>
            <person name="Nagasaki H."/>
            <person name="Nagata Y."/>
            <person name="Naito S."/>
            <person name="Nakashima M."/>
            <person name="Nakama Y."/>
            <person name="Nakamichi Y."/>
            <person name="Nakamura M."/>
            <person name="Meguro A."/>
            <person name="Negishi M."/>
            <person name="Ohta I."/>
            <person name="Ohta T."/>
            <person name="Okamoto M."/>
            <person name="Ono N."/>
            <person name="Saji S."/>
            <person name="Sakaguchi M."/>
            <person name="Sakai K."/>
            <person name="Shibata M."/>
            <person name="Shimokawa T."/>
            <person name="Song J."/>
            <person name="Takazaki Y."/>
            <person name="Terasawa K."/>
            <person name="Tsugane M."/>
            <person name="Tsuji K."/>
            <person name="Ueda S."/>
            <person name="Waki K."/>
            <person name="Yamagata H."/>
            <person name="Yamamoto M."/>
            <person name="Yamamoto S."/>
            <person name="Yamane H."/>
            <person name="Yoshiki S."/>
            <person name="Yoshihara R."/>
            <person name="Yukawa K."/>
            <person name="Zhong H."/>
            <person name="Yano M."/>
            <person name="Yuan Q."/>
            <person name="Ouyang S."/>
            <person name="Liu J."/>
            <person name="Jones K.M."/>
            <person name="Gansberger K."/>
            <person name="Moffat K."/>
            <person name="Hill J."/>
            <person name="Bera J."/>
            <person name="Fadrosh D."/>
            <person name="Jin S."/>
            <person name="Johri S."/>
            <person name="Kim M."/>
            <person name="Overton L."/>
            <person name="Reardon M."/>
            <person name="Tsitrin T."/>
            <person name="Vuong H."/>
            <person name="Weaver B."/>
            <person name="Ciecko A."/>
            <person name="Tallon L."/>
            <person name="Jackson J."/>
            <person name="Pai G."/>
            <person name="Aken S.V."/>
            <person name="Utterback T."/>
            <person name="Reidmuller S."/>
            <person name="Feldblyum T."/>
            <person name="Hsiao J."/>
            <person name="Zismann V."/>
            <person name="Iobst S."/>
            <person name="de Vazeille A.R."/>
            <person name="Buell C.R."/>
            <person name="Ying K."/>
            <person name="Li Y."/>
            <person name="Lu T."/>
            <person name="Huang Y."/>
            <person name="Zhao Q."/>
            <person name="Feng Q."/>
            <person name="Zhang L."/>
            <person name="Zhu J."/>
            <person name="Weng Q."/>
            <person name="Mu J."/>
            <person name="Lu Y."/>
            <person name="Fan D."/>
            <person name="Liu Y."/>
            <person name="Guan J."/>
            <person name="Zhang Y."/>
            <person name="Yu S."/>
            <person name="Liu X."/>
            <person name="Zhang Y."/>
            <person name="Hong G."/>
            <person name="Han B."/>
            <person name="Choisne N."/>
            <person name="Demange N."/>
            <person name="Orjeda G."/>
            <person name="Samain S."/>
            <person name="Cattolico L."/>
            <person name="Pelletier E."/>
            <person name="Couloux A."/>
            <person name="Segurens B."/>
            <person name="Wincker P."/>
            <person name="D'Hont A."/>
            <person name="Scarpelli C."/>
            <person name="Weissenbach J."/>
            <person name="Salanoubat M."/>
            <person name="Quetier F."/>
            <person name="Yu Y."/>
            <person name="Kim H.R."/>
            <person name="Rambo T."/>
            <person name="Currie J."/>
            <person name="Collura K."/>
            <person name="Luo M."/>
            <person name="Yang T."/>
            <person name="Ammiraju J.S.S."/>
            <person name="Engler F."/>
            <person name="Soderlund C."/>
            <person name="Wing R.A."/>
            <person name="Palmer L.E."/>
            <person name="de la Bastide M."/>
            <person name="Spiegel L."/>
            <person name="Nascimento L."/>
            <person name="Zutavern T."/>
            <person name="O'Shaughnessy A."/>
            <person name="Dike S."/>
            <person name="Dedhia N."/>
            <person name="Preston R."/>
            <person name="Balija V."/>
            <person name="McCombie W.R."/>
            <person name="Chow T."/>
            <person name="Chen H."/>
            <person name="Chung M."/>
            <person name="Chen C."/>
            <person name="Shaw J."/>
            <person name="Wu H."/>
            <person name="Hsiao K."/>
            <person name="Chao Y."/>
            <person name="Chu M."/>
            <person name="Cheng C."/>
            <person name="Hour A."/>
            <person name="Lee P."/>
            <person name="Lin S."/>
            <person name="Lin Y."/>
            <person name="Liou J."/>
            <person name="Liu S."/>
            <person name="Hsing Y."/>
            <person name="Raghuvanshi S."/>
            <person name="Mohanty A."/>
            <person name="Bharti A.K."/>
            <person name="Gaur A."/>
            <person name="Gupta V."/>
            <person name="Kumar D."/>
            <person name="Ravi V."/>
            <person name="Vij S."/>
            <person name="Kapur A."/>
            <person name="Khurana P."/>
            <person name="Khurana P."/>
            <person name="Khurana J.P."/>
            <person name="Tyagi A.K."/>
            <person name="Gaikwad K."/>
            <person name="Singh A."/>
            <person name="Dalal V."/>
            <person name="Srivastava S."/>
            <person name="Dixit A."/>
            <person name="Pal A.K."/>
            <person name="Ghazi I.A."/>
            <person name="Yadav M."/>
            <person name="Pandit A."/>
            <person name="Bhargava A."/>
            <person name="Sureshbabu K."/>
            <person name="Batra K."/>
            <person name="Sharma T.R."/>
            <person name="Mohapatra T."/>
            <person name="Singh N.K."/>
            <person name="Messing J."/>
            <person name="Nelson A.B."/>
            <person name="Fuks G."/>
            <person name="Kavchok S."/>
            <person name="Keizer G."/>
            <person name="Linton E."/>
            <person name="Llaca V."/>
            <person name="Song R."/>
            <person name="Tanyolac B."/>
            <person name="Young S."/>
            <person name="Ho-Il K."/>
            <person name="Hahn J.H."/>
            <person name="Sangsakoo G."/>
            <person name="Vanavichit A."/>
            <person name="de Mattos Luiz.A.T."/>
            <person name="Zimmer P.D."/>
            <person name="Malone G."/>
            <person name="Dellagostin O."/>
            <person name="de Oliveira A.C."/>
            <person name="Bevan M."/>
            <person name="Bancroft I."/>
            <person name="Minx P."/>
            <person name="Cordum H."/>
            <person name="Wilson R."/>
            <person name="Cheng Z."/>
            <person name="Jin W."/>
            <person name="Jiang J."/>
            <person name="Leong S.A."/>
            <person name="Iwama H."/>
            <person name="Gojobori T."/>
            <person name="Itoh T."/>
            <person name="Niimura Y."/>
            <person name="Fujii Y."/>
            <person name="Habara T."/>
            <person name="Sakai H."/>
            <person name="Sato Y."/>
            <person name="Wilson G."/>
            <person name="Kumar K."/>
            <person name="McCouch S."/>
            <person name="Juretic N."/>
            <person name="Hoen D."/>
            <person name="Wright S."/>
            <person name="Bruskiewich R."/>
            <person name="Bureau T."/>
            <person name="Miyao A."/>
            <person name="Hirochika H."/>
            <person name="Nishikawa T."/>
            <person name="Kadowaki K."/>
            <person name="Sugiura M."/>
            <person name="Burr B."/>
            <person name="Sasaki T."/>
        </authorList>
    </citation>
    <scope>NUCLEOTIDE SEQUENCE [LARGE SCALE GENOMIC DNA]</scope>
    <source>
        <strain evidence="3">cv. Nipponbare</strain>
    </source>
</reference>
<evidence type="ECO:0000313" key="3">
    <source>
        <dbReference type="Proteomes" id="UP000059680"/>
    </source>
</evidence>
<accession>A0A0P0XR98</accession>
<sequence length="197" mass="21282">MAVLSSPVPSSPRGASPPTSPTPAATSSPASFRPVPCSPIAPVSPSSRFRSVGRSKHQRWCGLSPLSDDPSPSSYKEALLSTSVSHVSKTPSPVISAAPSPGTSAVVSAVHSPVFSRSPVAFPKSNAGSSNVCLRRQPGEDGWIEVKAKFFRRRQQRQPRPVPVDLRGRCFNYFYCIRPNYFVSILHTLHHNFIAFT</sequence>
<feature type="compositionally biased region" description="Low complexity" evidence="1">
    <location>
        <begin position="11"/>
        <end position="31"/>
    </location>
</feature>
<dbReference type="InParanoid" id="A0A0P0XR98"/>
<dbReference type="EMBL" id="AP014965">
    <property type="protein sequence ID" value="BAT09429.1"/>
    <property type="molecule type" value="Genomic_DNA"/>
</dbReference>
<proteinExistence type="predicted"/>
<feature type="region of interest" description="Disordered" evidence="1">
    <location>
        <begin position="1"/>
        <end position="54"/>
    </location>
</feature>
<protein>
    <submittedName>
        <fullName evidence="2">Os09g0563901 protein</fullName>
    </submittedName>
</protein>
<dbReference type="PaxDb" id="39947-A0A0P0XR98"/>
<dbReference type="Proteomes" id="UP000059680">
    <property type="component" value="Chromosome 9"/>
</dbReference>